<dbReference type="Pfam" id="PF03190">
    <property type="entry name" value="Thioredox_DsbH"/>
    <property type="match status" value="1"/>
</dbReference>
<evidence type="ECO:0000259" key="2">
    <source>
        <dbReference type="PROSITE" id="PS51352"/>
    </source>
</evidence>
<accession>A0A284VRF5</accession>
<dbReference type="InterPro" id="IPR004879">
    <property type="entry name" value="Ssp411-like_TRX"/>
</dbReference>
<dbReference type="Gene3D" id="3.40.30.10">
    <property type="entry name" value="Glutaredoxin"/>
    <property type="match status" value="1"/>
</dbReference>
<dbReference type="EMBL" id="FZMP01000196">
    <property type="protein sequence ID" value="SNQ61789.1"/>
    <property type="molecule type" value="Genomic_DNA"/>
</dbReference>
<dbReference type="OrthoDB" id="35385at2157"/>
<dbReference type="Proteomes" id="UP000218615">
    <property type="component" value="Unassembled WGS sequence"/>
</dbReference>
<dbReference type="GO" id="GO:0016491">
    <property type="term" value="F:oxidoreductase activity"/>
    <property type="evidence" value="ECO:0007669"/>
    <property type="project" value="UniProtKB-KW"/>
</dbReference>
<dbReference type="AlphaFoldDB" id="A0A284VRF5"/>
<evidence type="ECO:0000256" key="1">
    <source>
        <dbReference type="ARBA" id="ARBA00022729"/>
    </source>
</evidence>
<gene>
    <name evidence="3" type="ORF">MNV_50048</name>
</gene>
<keyword evidence="4" id="KW-1185">Reference proteome</keyword>
<proteinExistence type="predicted"/>
<dbReference type="PROSITE" id="PS51352">
    <property type="entry name" value="THIOREDOXIN_2"/>
    <property type="match status" value="1"/>
</dbReference>
<dbReference type="InterPro" id="IPR051099">
    <property type="entry name" value="AGR/TXD"/>
</dbReference>
<dbReference type="PANTHER" id="PTHR15337:SF11">
    <property type="entry name" value="THIOREDOXIN DOMAIN-CONTAINING PROTEIN"/>
    <property type="match status" value="1"/>
</dbReference>
<keyword evidence="1" id="KW-0732">Signal</keyword>
<evidence type="ECO:0000313" key="4">
    <source>
        <dbReference type="Proteomes" id="UP000218615"/>
    </source>
</evidence>
<dbReference type="InterPro" id="IPR013766">
    <property type="entry name" value="Thioredoxin_domain"/>
</dbReference>
<sequence length="160" mass="17921">MMKLIGLLSLFILSTAIIPATAQPTQWYTYEEGILAASIKDKPIIMDFYADWCQPCIAMEEGTYPDPRVVGEMANFIAIKVDTQKRIDIESKYGIAYYPTVVFLDPKGKELSRHIGYLGPEEMVQEIKRSSGKLPKESPGFETLPVMVALVLLAVKRFNG</sequence>
<reference evidence="4" key="1">
    <citation type="submission" date="2017-06" db="EMBL/GenBank/DDBJ databases">
        <authorList>
            <person name="Cremers G."/>
        </authorList>
    </citation>
    <scope>NUCLEOTIDE SEQUENCE [LARGE SCALE GENOMIC DNA]</scope>
</reference>
<dbReference type="SUPFAM" id="SSF52833">
    <property type="entry name" value="Thioredoxin-like"/>
    <property type="match status" value="1"/>
</dbReference>
<name>A0A284VRF5_9EURY</name>
<dbReference type="InterPro" id="IPR036249">
    <property type="entry name" value="Thioredoxin-like_sf"/>
</dbReference>
<dbReference type="PANTHER" id="PTHR15337">
    <property type="entry name" value="ANTERIOR GRADIENT PROTEIN-RELATED"/>
    <property type="match status" value="1"/>
</dbReference>
<protein>
    <recommendedName>
        <fullName evidence="2">Thioredoxin domain-containing protein</fullName>
    </recommendedName>
</protein>
<evidence type="ECO:0000313" key="3">
    <source>
        <dbReference type="EMBL" id="SNQ61789.1"/>
    </source>
</evidence>
<organism evidence="3 4">
    <name type="scientific">Candidatus Methanoperedens nitratireducens</name>
    <dbReference type="NCBI Taxonomy" id="1392998"/>
    <lineage>
        <taxon>Archaea</taxon>
        <taxon>Methanobacteriati</taxon>
        <taxon>Methanobacteriota</taxon>
        <taxon>Stenosarchaea group</taxon>
        <taxon>Methanomicrobia</taxon>
        <taxon>Methanosarcinales</taxon>
        <taxon>ANME-2 cluster</taxon>
        <taxon>Candidatus Methanoperedentaceae</taxon>
        <taxon>Candidatus Methanoperedens</taxon>
    </lineage>
</organism>
<feature type="domain" description="Thioredoxin" evidence="2">
    <location>
        <begin position="2"/>
        <end position="132"/>
    </location>
</feature>
<dbReference type="RefSeq" id="WP_096206430.1">
    <property type="nucleotide sequence ID" value="NZ_FZMP01000196.1"/>
</dbReference>
<keyword evidence="3" id="KW-0560">Oxidoreductase</keyword>